<dbReference type="InterPro" id="IPR011620">
    <property type="entry name" value="Sig_transdc_His_kinase_LytS_TM"/>
</dbReference>
<dbReference type="GO" id="GO:0052621">
    <property type="term" value="F:diguanylate cyclase activity"/>
    <property type="evidence" value="ECO:0007669"/>
    <property type="project" value="TreeGrafter"/>
</dbReference>
<dbReference type="GO" id="GO:0043709">
    <property type="term" value="P:cell adhesion involved in single-species biofilm formation"/>
    <property type="evidence" value="ECO:0007669"/>
    <property type="project" value="TreeGrafter"/>
</dbReference>
<keyword evidence="9" id="KW-1185">Reference proteome</keyword>
<dbReference type="RefSeq" id="WP_041054084.1">
    <property type="nucleotide sequence ID" value="NZ_JXRR01000001.1"/>
</dbReference>
<dbReference type="EMBL" id="JXRR01000001">
    <property type="protein sequence ID" value="KIL53067.1"/>
    <property type="molecule type" value="Genomic_DNA"/>
</dbReference>
<dbReference type="InterPro" id="IPR000160">
    <property type="entry name" value="GGDEF_dom"/>
</dbReference>
<dbReference type="GO" id="GO:0071555">
    <property type="term" value="P:cell wall organization"/>
    <property type="evidence" value="ECO:0007669"/>
    <property type="project" value="InterPro"/>
</dbReference>
<feature type="domain" description="GGDEF" evidence="7">
    <location>
        <begin position="225"/>
        <end position="356"/>
    </location>
</feature>
<evidence type="ECO:0000313" key="9">
    <source>
        <dbReference type="Proteomes" id="UP000031972"/>
    </source>
</evidence>
<dbReference type="Gene3D" id="3.30.70.270">
    <property type="match status" value="1"/>
</dbReference>
<comment type="caution">
    <text evidence="8">The sequence shown here is derived from an EMBL/GenBank/DDBJ whole genome shotgun (WGS) entry which is preliminary data.</text>
</comment>
<dbReference type="FunFam" id="3.30.70.270:FF:000001">
    <property type="entry name" value="Diguanylate cyclase domain protein"/>
    <property type="match status" value="1"/>
</dbReference>
<accession>A0A0C2VW17</accession>
<evidence type="ECO:0000259" key="7">
    <source>
        <dbReference type="PROSITE" id="PS50887"/>
    </source>
</evidence>
<dbReference type="GO" id="GO:0005886">
    <property type="term" value="C:plasma membrane"/>
    <property type="evidence" value="ECO:0007669"/>
    <property type="project" value="UniProtKB-SubCell"/>
</dbReference>
<feature type="transmembrane region" description="Helical" evidence="6">
    <location>
        <begin position="36"/>
        <end position="56"/>
    </location>
</feature>
<dbReference type="Pfam" id="PF07694">
    <property type="entry name" value="5TM-5TMR_LYT"/>
    <property type="match status" value="1"/>
</dbReference>
<proteinExistence type="predicted"/>
<sequence>MIEDLFVNLCILMTMLFTYLQIRWKCKAENTYSIKWKWLDGIAAGAMGNVLMYFSIPVNTETLIDLRYIPIMLSFLFLGVYPSVISSIIIILGRFIFGINLSSLAALFFILFIFAGFYLIVRSTSSVHKRTAAMVIHANIMFSVVLMIIIQDLQSIYLIIPLYWVLSGIGGFATMFFVKYIIKSHYLLTKYELESGTDFLTGLHNTRQFWNRWSKLVVNAERKNEKLSLLMIDIDFFKFVNDTYGHPAGDQVLKELGRLLKKTVRSFDIVSRNGGEEFSVILLDCSNQRAVEMAEAIRSAVESHLFELSLGDPISITVSIGIATYPDTVIHPEQITVEADKNLYKAKQSGRNRVFT</sequence>
<dbReference type="PANTHER" id="PTHR45138">
    <property type="entry name" value="REGULATORY COMPONENTS OF SENSORY TRANSDUCTION SYSTEM"/>
    <property type="match status" value="1"/>
</dbReference>
<dbReference type="InterPro" id="IPR043128">
    <property type="entry name" value="Rev_trsase/Diguanyl_cyclase"/>
</dbReference>
<feature type="transmembrane region" description="Helical" evidence="6">
    <location>
        <begin position="132"/>
        <end position="150"/>
    </location>
</feature>
<keyword evidence="4 6" id="KW-1133">Transmembrane helix</keyword>
<gene>
    <name evidence="8" type="ORF">KR50_03960</name>
</gene>
<evidence type="ECO:0000256" key="4">
    <source>
        <dbReference type="ARBA" id="ARBA00022989"/>
    </source>
</evidence>
<comment type="subcellular location">
    <subcellularLocation>
        <location evidence="1">Cell membrane</location>
        <topology evidence="1">Multi-pass membrane protein</topology>
    </subcellularLocation>
</comment>
<dbReference type="GO" id="GO:0000155">
    <property type="term" value="F:phosphorelay sensor kinase activity"/>
    <property type="evidence" value="ECO:0007669"/>
    <property type="project" value="InterPro"/>
</dbReference>
<dbReference type="CDD" id="cd01949">
    <property type="entry name" value="GGDEF"/>
    <property type="match status" value="1"/>
</dbReference>
<dbReference type="AlphaFoldDB" id="A0A0C2VW17"/>
<keyword evidence="5 6" id="KW-0472">Membrane</keyword>
<feature type="transmembrane region" description="Helical" evidence="6">
    <location>
        <begin position="99"/>
        <end position="120"/>
    </location>
</feature>
<feature type="transmembrane region" description="Helical" evidence="6">
    <location>
        <begin position="162"/>
        <end position="182"/>
    </location>
</feature>
<dbReference type="NCBIfam" id="TIGR00254">
    <property type="entry name" value="GGDEF"/>
    <property type="match status" value="1"/>
</dbReference>
<dbReference type="PANTHER" id="PTHR45138:SF9">
    <property type="entry name" value="DIGUANYLATE CYCLASE DGCM-RELATED"/>
    <property type="match status" value="1"/>
</dbReference>
<protein>
    <recommendedName>
        <fullName evidence="7">GGDEF domain-containing protein</fullName>
    </recommendedName>
</protein>
<dbReference type="Pfam" id="PF00990">
    <property type="entry name" value="GGDEF"/>
    <property type="match status" value="1"/>
</dbReference>
<keyword evidence="2" id="KW-1003">Cell membrane</keyword>
<dbReference type="SUPFAM" id="SSF55073">
    <property type="entry name" value="Nucleotide cyclase"/>
    <property type="match status" value="1"/>
</dbReference>
<dbReference type="PATRIC" id="fig|220754.4.peg.404"/>
<feature type="transmembrane region" description="Helical" evidence="6">
    <location>
        <begin position="68"/>
        <end position="92"/>
    </location>
</feature>
<dbReference type="PROSITE" id="PS50887">
    <property type="entry name" value="GGDEF"/>
    <property type="match status" value="1"/>
</dbReference>
<evidence type="ECO:0000256" key="3">
    <source>
        <dbReference type="ARBA" id="ARBA00022692"/>
    </source>
</evidence>
<dbReference type="GO" id="GO:1902201">
    <property type="term" value="P:negative regulation of bacterial-type flagellum-dependent cell motility"/>
    <property type="evidence" value="ECO:0007669"/>
    <property type="project" value="TreeGrafter"/>
</dbReference>
<feature type="transmembrane region" description="Helical" evidence="6">
    <location>
        <begin position="6"/>
        <end position="24"/>
    </location>
</feature>
<evidence type="ECO:0000256" key="2">
    <source>
        <dbReference type="ARBA" id="ARBA00022475"/>
    </source>
</evidence>
<dbReference type="Proteomes" id="UP000031972">
    <property type="component" value="Unassembled WGS sequence"/>
</dbReference>
<reference evidence="8 9" key="1">
    <citation type="submission" date="2015-01" db="EMBL/GenBank/DDBJ databases">
        <title>Jeotgalibacillus campisalis genome sequencing.</title>
        <authorList>
            <person name="Goh K.M."/>
            <person name="Chan K.-G."/>
            <person name="Yaakop A.S."/>
            <person name="Ee R."/>
            <person name="Gan H.M."/>
            <person name="Chan C.S."/>
        </authorList>
    </citation>
    <scope>NUCLEOTIDE SEQUENCE [LARGE SCALE GENOMIC DNA]</scope>
    <source>
        <strain evidence="8 9">SF-57</strain>
    </source>
</reference>
<organism evidence="8 9">
    <name type="scientific">Jeotgalibacillus campisalis</name>
    <dbReference type="NCBI Taxonomy" id="220754"/>
    <lineage>
        <taxon>Bacteria</taxon>
        <taxon>Bacillati</taxon>
        <taxon>Bacillota</taxon>
        <taxon>Bacilli</taxon>
        <taxon>Bacillales</taxon>
        <taxon>Caryophanaceae</taxon>
        <taxon>Jeotgalibacillus</taxon>
    </lineage>
</organism>
<dbReference type="SMART" id="SM00267">
    <property type="entry name" value="GGDEF"/>
    <property type="match status" value="1"/>
</dbReference>
<evidence type="ECO:0000256" key="1">
    <source>
        <dbReference type="ARBA" id="ARBA00004651"/>
    </source>
</evidence>
<dbReference type="InterPro" id="IPR029787">
    <property type="entry name" value="Nucleotide_cyclase"/>
</dbReference>
<keyword evidence="3 6" id="KW-0812">Transmembrane</keyword>
<evidence type="ECO:0000256" key="6">
    <source>
        <dbReference type="SAM" id="Phobius"/>
    </source>
</evidence>
<name>A0A0C2VW17_9BACL</name>
<evidence type="ECO:0000313" key="8">
    <source>
        <dbReference type="EMBL" id="KIL53067.1"/>
    </source>
</evidence>
<evidence type="ECO:0000256" key="5">
    <source>
        <dbReference type="ARBA" id="ARBA00023136"/>
    </source>
</evidence>
<dbReference type="InterPro" id="IPR050469">
    <property type="entry name" value="Diguanylate_Cyclase"/>
</dbReference>